<keyword evidence="3" id="KW-1133">Transmembrane helix</keyword>
<proteinExistence type="predicted"/>
<organism evidence="5 6">
    <name type="scientific">Georgenia soli</name>
    <dbReference type="NCBI Taxonomy" id="638953"/>
    <lineage>
        <taxon>Bacteria</taxon>
        <taxon>Bacillati</taxon>
        <taxon>Actinomycetota</taxon>
        <taxon>Actinomycetes</taxon>
        <taxon>Micrococcales</taxon>
        <taxon>Bogoriellaceae</taxon>
        <taxon>Georgenia</taxon>
    </lineage>
</organism>
<evidence type="ECO:0000259" key="4">
    <source>
        <dbReference type="Pfam" id="PF13490"/>
    </source>
</evidence>
<feature type="domain" description="Putative zinc-finger" evidence="4">
    <location>
        <begin position="5"/>
        <end position="35"/>
    </location>
</feature>
<dbReference type="Pfam" id="PF13490">
    <property type="entry name" value="zf-HC2"/>
    <property type="match status" value="1"/>
</dbReference>
<dbReference type="Gene3D" id="1.10.10.1320">
    <property type="entry name" value="Anti-sigma factor, zinc-finger domain"/>
    <property type="match status" value="1"/>
</dbReference>
<keyword evidence="6" id="KW-1185">Reference proteome</keyword>
<keyword evidence="1" id="KW-0805">Transcription regulation</keyword>
<evidence type="ECO:0000256" key="3">
    <source>
        <dbReference type="SAM" id="Phobius"/>
    </source>
</evidence>
<accession>A0A2A9EPP2</accession>
<dbReference type="RefSeq" id="WP_098484471.1">
    <property type="nucleotide sequence ID" value="NZ_PDJI01000004.1"/>
</dbReference>
<evidence type="ECO:0000256" key="1">
    <source>
        <dbReference type="ARBA" id="ARBA00023015"/>
    </source>
</evidence>
<protein>
    <submittedName>
        <fullName evidence="5">Putative zinc finger protein</fullName>
    </submittedName>
</protein>
<dbReference type="Proteomes" id="UP000222106">
    <property type="component" value="Unassembled WGS sequence"/>
</dbReference>
<keyword evidence="3" id="KW-0472">Membrane</keyword>
<evidence type="ECO:0000313" key="5">
    <source>
        <dbReference type="EMBL" id="PFG40576.1"/>
    </source>
</evidence>
<feature type="transmembrane region" description="Helical" evidence="3">
    <location>
        <begin position="105"/>
        <end position="123"/>
    </location>
</feature>
<dbReference type="InterPro" id="IPR041916">
    <property type="entry name" value="Anti_sigma_zinc_sf"/>
</dbReference>
<dbReference type="AlphaFoldDB" id="A0A2A9EPP2"/>
<dbReference type="InterPro" id="IPR027383">
    <property type="entry name" value="Znf_put"/>
</dbReference>
<keyword evidence="2" id="KW-0804">Transcription</keyword>
<sequence length="307" mass="32039">MSHLRDDVSALVDGQLPPERAEAAMAHLVTCDRCAGLVAVERASRRRLAQARDVRPSDDLTARIMQLAQSPAPEPAGRARALVDRAWEPLTYGPGRRRALVRGSAVLAGAAGVLAVLVVVGTLNERTGDPAQMLADVAGPAHPPVQLAVSSDRIRMAEAPTATQEALTWLRANGWAAPQGLPAGADVSHVGTAGTPGDQVLTIEIERDGHTAQVVEGRGVLEPAELADLPLVEAGDHTVHALPGPGTTVVLQCDGVTVLVTSADDPDLVHDIAGTFPVTPPGSGVADRIDRGWQTLVGWTDLLVQSR</sequence>
<dbReference type="OrthoDB" id="3743969at2"/>
<name>A0A2A9EPP2_9MICO</name>
<keyword evidence="3" id="KW-0812">Transmembrane</keyword>
<reference evidence="5 6" key="1">
    <citation type="submission" date="2017-10" db="EMBL/GenBank/DDBJ databases">
        <title>Sequencing the genomes of 1000 actinobacteria strains.</title>
        <authorList>
            <person name="Klenk H.-P."/>
        </authorList>
    </citation>
    <scope>NUCLEOTIDE SEQUENCE [LARGE SCALE GENOMIC DNA]</scope>
    <source>
        <strain evidence="5 6">DSM 21838</strain>
    </source>
</reference>
<gene>
    <name evidence="5" type="ORF">ATJ97_3106</name>
</gene>
<evidence type="ECO:0000313" key="6">
    <source>
        <dbReference type="Proteomes" id="UP000222106"/>
    </source>
</evidence>
<dbReference type="EMBL" id="PDJI01000004">
    <property type="protein sequence ID" value="PFG40576.1"/>
    <property type="molecule type" value="Genomic_DNA"/>
</dbReference>
<evidence type="ECO:0000256" key="2">
    <source>
        <dbReference type="ARBA" id="ARBA00023163"/>
    </source>
</evidence>
<comment type="caution">
    <text evidence="5">The sequence shown here is derived from an EMBL/GenBank/DDBJ whole genome shotgun (WGS) entry which is preliminary data.</text>
</comment>